<keyword evidence="6 7" id="KW-0472">Membrane</keyword>
<dbReference type="EMBL" id="FMZZ01000005">
    <property type="protein sequence ID" value="SDC89214.1"/>
    <property type="molecule type" value="Genomic_DNA"/>
</dbReference>
<dbReference type="PANTHER" id="PTHR12677:SF59">
    <property type="entry name" value="GOLGI APPARATUS MEMBRANE PROTEIN TVP38-RELATED"/>
    <property type="match status" value="1"/>
</dbReference>
<keyword evidence="4 7" id="KW-0812">Transmembrane</keyword>
<feature type="transmembrane region" description="Helical" evidence="7">
    <location>
        <begin position="155"/>
        <end position="177"/>
    </location>
</feature>
<dbReference type="AlphaFoldDB" id="A0A1G6QBC2"/>
<sequence>MCGVSARATLITVTVLLAALVVAGALVPIPTPAEIRGWADGAGWATPVLFLLAYSVLTVAPIPRTVFNLSAGLLLGEFAGVLIAMIATALAATLTFALVRGLGRRWVQPHLERAALRAVNRRLSGGGLVGMISLRLIPVVPFAPVNYCCGLSTVAFRPFLLGTVIGSLPGTAAAVILGDALTGTTPPSLIAIYAALALLGGAGMVFVLRRTQPDLVEV</sequence>
<evidence type="ECO:0000256" key="3">
    <source>
        <dbReference type="ARBA" id="ARBA00022475"/>
    </source>
</evidence>
<evidence type="ECO:0000256" key="5">
    <source>
        <dbReference type="ARBA" id="ARBA00022989"/>
    </source>
</evidence>
<dbReference type="STRING" id="1271860.SAMN05216174_105173"/>
<dbReference type="InterPro" id="IPR015414">
    <property type="entry name" value="TMEM64"/>
</dbReference>
<accession>A0A1G6QBC2</accession>
<evidence type="ECO:0000313" key="10">
    <source>
        <dbReference type="Proteomes" id="UP000199501"/>
    </source>
</evidence>
<feature type="transmembrane region" description="Helical" evidence="7">
    <location>
        <begin position="189"/>
        <end position="208"/>
    </location>
</feature>
<dbReference type="GO" id="GO:0005886">
    <property type="term" value="C:plasma membrane"/>
    <property type="evidence" value="ECO:0007669"/>
    <property type="project" value="UniProtKB-SubCell"/>
</dbReference>
<feature type="transmembrane region" description="Helical" evidence="7">
    <location>
        <begin position="123"/>
        <end position="143"/>
    </location>
</feature>
<organism evidence="9 10">
    <name type="scientific">Actinokineospora iranica</name>
    <dbReference type="NCBI Taxonomy" id="1271860"/>
    <lineage>
        <taxon>Bacteria</taxon>
        <taxon>Bacillati</taxon>
        <taxon>Actinomycetota</taxon>
        <taxon>Actinomycetes</taxon>
        <taxon>Pseudonocardiales</taxon>
        <taxon>Pseudonocardiaceae</taxon>
        <taxon>Actinokineospora</taxon>
    </lineage>
</organism>
<feature type="transmembrane region" description="Helical" evidence="7">
    <location>
        <begin position="6"/>
        <end position="29"/>
    </location>
</feature>
<feature type="transmembrane region" description="Helical" evidence="7">
    <location>
        <begin position="82"/>
        <end position="102"/>
    </location>
</feature>
<comment type="subcellular location">
    <subcellularLocation>
        <location evidence="1 7">Cell membrane</location>
        <topology evidence="1 7">Multi-pass membrane protein</topology>
    </subcellularLocation>
</comment>
<evidence type="ECO:0000313" key="9">
    <source>
        <dbReference type="EMBL" id="SDC89214.1"/>
    </source>
</evidence>
<evidence type="ECO:0000256" key="7">
    <source>
        <dbReference type="RuleBase" id="RU366058"/>
    </source>
</evidence>
<evidence type="ECO:0000256" key="1">
    <source>
        <dbReference type="ARBA" id="ARBA00004651"/>
    </source>
</evidence>
<feature type="transmembrane region" description="Helical" evidence="7">
    <location>
        <begin position="41"/>
        <end position="62"/>
    </location>
</feature>
<reference evidence="10" key="1">
    <citation type="submission" date="2016-10" db="EMBL/GenBank/DDBJ databases">
        <authorList>
            <person name="Varghese N."/>
            <person name="Submissions S."/>
        </authorList>
    </citation>
    <scope>NUCLEOTIDE SEQUENCE [LARGE SCALE GENOMIC DNA]</scope>
    <source>
        <strain evidence="10">IBRC-M 10403</strain>
    </source>
</reference>
<dbReference type="InterPro" id="IPR032816">
    <property type="entry name" value="VTT_dom"/>
</dbReference>
<feature type="domain" description="VTT" evidence="8">
    <location>
        <begin position="62"/>
        <end position="179"/>
    </location>
</feature>
<evidence type="ECO:0000256" key="6">
    <source>
        <dbReference type="ARBA" id="ARBA00023136"/>
    </source>
</evidence>
<keyword evidence="5 7" id="KW-1133">Transmembrane helix</keyword>
<comment type="similarity">
    <text evidence="2 7">Belongs to the TVP38/TMEM64 family.</text>
</comment>
<dbReference type="Proteomes" id="UP000199501">
    <property type="component" value="Unassembled WGS sequence"/>
</dbReference>
<name>A0A1G6QBC2_9PSEU</name>
<evidence type="ECO:0000256" key="2">
    <source>
        <dbReference type="ARBA" id="ARBA00008640"/>
    </source>
</evidence>
<dbReference type="Pfam" id="PF09335">
    <property type="entry name" value="VTT_dom"/>
    <property type="match status" value="1"/>
</dbReference>
<dbReference type="PANTHER" id="PTHR12677">
    <property type="entry name" value="GOLGI APPARATUS MEMBRANE PROTEIN TVP38-RELATED"/>
    <property type="match status" value="1"/>
</dbReference>
<evidence type="ECO:0000259" key="8">
    <source>
        <dbReference type="Pfam" id="PF09335"/>
    </source>
</evidence>
<keyword evidence="3 7" id="KW-1003">Cell membrane</keyword>
<gene>
    <name evidence="9" type="ORF">SAMN05216174_105173</name>
</gene>
<evidence type="ECO:0000256" key="4">
    <source>
        <dbReference type="ARBA" id="ARBA00022692"/>
    </source>
</evidence>
<keyword evidence="10" id="KW-1185">Reference proteome</keyword>
<proteinExistence type="inferred from homology"/>
<protein>
    <recommendedName>
        <fullName evidence="7">TVP38/TMEM64 family membrane protein</fullName>
    </recommendedName>
</protein>